<sequence>MLSIRREFIWWEADCLLVTMLQLIILRTTFLGVDTEVLSLSGKQGDSCDPSSSSWHMDTLRQSDFPHSSCNSEASLRLGNSQMNSQMAASLVGQSGIMMNSGALQNV</sequence>
<keyword evidence="2" id="KW-1185">Reference proteome</keyword>
<name>A0AAN7LTE3_TRANT</name>
<dbReference type="AlphaFoldDB" id="A0AAN7LTE3"/>
<dbReference type="EMBL" id="JAXQNO010000009">
    <property type="protein sequence ID" value="KAK4791394.1"/>
    <property type="molecule type" value="Genomic_DNA"/>
</dbReference>
<evidence type="ECO:0000313" key="1">
    <source>
        <dbReference type="EMBL" id="KAK4791394.1"/>
    </source>
</evidence>
<accession>A0AAN7LTE3</accession>
<dbReference type="Proteomes" id="UP001346149">
    <property type="component" value="Unassembled WGS sequence"/>
</dbReference>
<gene>
    <name evidence="1" type="ORF">SAY86_031807</name>
</gene>
<organism evidence="1 2">
    <name type="scientific">Trapa natans</name>
    <name type="common">Water chestnut</name>
    <dbReference type="NCBI Taxonomy" id="22666"/>
    <lineage>
        <taxon>Eukaryota</taxon>
        <taxon>Viridiplantae</taxon>
        <taxon>Streptophyta</taxon>
        <taxon>Embryophyta</taxon>
        <taxon>Tracheophyta</taxon>
        <taxon>Spermatophyta</taxon>
        <taxon>Magnoliopsida</taxon>
        <taxon>eudicotyledons</taxon>
        <taxon>Gunneridae</taxon>
        <taxon>Pentapetalae</taxon>
        <taxon>rosids</taxon>
        <taxon>malvids</taxon>
        <taxon>Myrtales</taxon>
        <taxon>Lythraceae</taxon>
        <taxon>Trapa</taxon>
    </lineage>
</organism>
<reference evidence="1 2" key="1">
    <citation type="journal article" date="2023" name="Hortic Res">
        <title>Pangenome of water caltrop reveals structural variations and asymmetric subgenome divergence after allopolyploidization.</title>
        <authorList>
            <person name="Zhang X."/>
            <person name="Chen Y."/>
            <person name="Wang L."/>
            <person name="Yuan Y."/>
            <person name="Fang M."/>
            <person name="Shi L."/>
            <person name="Lu R."/>
            <person name="Comes H.P."/>
            <person name="Ma Y."/>
            <person name="Chen Y."/>
            <person name="Huang G."/>
            <person name="Zhou Y."/>
            <person name="Zheng Z."/>
            <person name="Qiu Y."/>
        </authorList>
    </citation>
    <scope>NUCLEOTIDE SEQUENCE [LARGE SCALE GENOMIC DNA]</scope>
    <source>
        <strain evidence="1">F231</strain>
    </source>
</reference>
<comment type="caution">
    <text evidence="1">The sequence shown here is derived from an EMBL/GenBank/DDBJ whole genome shotgun (WGS) entry which is preliminary data.</text>
</comment>
<protein>
    <submittedName>
        <fullName evidence="1">Uncharacterized protein</fullName>
    </submittedName>
</protein>
<proteinExistence type="predicted"/>
<evidence type="ECO:0000313" key="2">
    <source>
        <dbReference type="Proteomes" id="UP001346149"/>
    </source>
</evidence>